<name>A0A6N7VYG9_ACIFE</name>
<comment type="caution">
    <text evidence="1">The sequence shown here is derived from an EMBL/GenBank/DDBJ whole genome shotgun (WGS) entry which is preliminary data.</text>
</comment>
<evidence type="ECO:0000313" key="1">
    <source>
        <dbReference type="EMBL" id="MSS82095.1"/>
    </source>
</evidence>
<protein>
    <submittedName>
        <fullName evidence="1">Uncharacterized protein</fullName>
    </submittedName>
</protein>
<dbReference type="AlphaFoldDB" id="A0A6N7VYG9"/>
<dbReference type="RefSeq" id="WP_154488030.1">
    <property type="nucleotide sequence ID" value="NZ_JBQHVM010000003.1"/>
</dbReference>
<gene>
    <name evidence="1" type="ORF">FX155_05745</name>
</gene>
<reference evidence="1 2" key="1">
    <citation type="submission" date="2019-08" db="EMBL/GenBank/DDBJ databases">
        <title>In-depth cultivation of the pig gut microbiome towards novel bacterial diversity and tailored functional studies.</title>
        <authorList>
            <person name="Wylensek D."/>
            <person name="Hitch T.C.A."/>
            <person name="Clavel T."/>
        </authorList>
    </citation>
    <scope>NUCLEOTIDE SEQUENCE [LARGE SCALE GENOMIC DNA]</scope>
    <source>
        <strain evidence="1 2">WCA-389-WT-5B</strain>
    </source>
</reference>
<accession>A0A6N7VYG9</accession>
<dbReference type="Proteomes" id="UP000441455">
    <property type="component" value="Unassembled WGS sequence"/>
</dbReference>
<organism evidence="1 2">
    <name type="scientific">Acidaminococcus fermentans</name>
    <dbReference type="NCBI Taxonomy" id="905"/>
    <lineage>
        <taxon>Bacteria</taxon>
        <taxon>Bacillati</taxon>
        <taxon>Bacillota</taxon>
        <taxon>Negativicutes</taxon>
        <taxon>Acidaminococcales</taxon>
        <taxon>Acidaminococcaceae</taxon>
        <taxon>Acidaminococcus</taxon>
    </lineage>
</organism>
<proteinExistence type="predicted"/>
<dbReference type="EMBL" id="VULN01000007">
    <property type="protein sequence ID" value="MSS82095.1"/>
    <property type="molecule type" value="Genomic_DNA"/>
</dbReference>
<sequence>MLASREAIHLFAEIWMHRFQCNKAEPSHFFYHDFESWFGRECKFLGFEMDTGIKFRNRLEQEKTAHSGQALHDLISHVYNWETLGSGLYSKWRYLTYWAGASLEETLPEEIEWFLLVLNQLYKSSAPTKKD</sequence>
<evidence type="ECO:0000313" key="2">
    <source>
        <dbReference type="Proteomes" id="UP000441455"/>
    </source>
</evidence>
<dbReference type="OrthoDB" id="3191556at2"/>